<comment type="caution">
    <text evidence="2">The sequence shown here is derived from an EMBL/GenBank/DDBJ whole genome shotgun (WGS) entry which is preliminary data.</text>
</comment>
<protein>
    <submittedName>
        <fullName evidence="2">Uncharacterized protein</fullName>
    </submittedName>
</protein>
<dbReference type="Proteomes" id="UP000886725">
    <property type="component" value="Unassembled WGS sequence"/>
</dbReference>
<keyword evidence="1" id="KW-0812">Transmembrane</keyword>
<dbReference type="EMBL" id="DVFU01000029">
    <property type="protein sequence ID" value="HIQ64381.1"/>
    <property type="molecule type" value="Genomic_DNA"/>
</dbReference>
<evidence type="ECO:0000256" key="1">
    <source>
        <dbReference type="SAM" id="Phobius"/>
    </source>
</evidence>
<feature type="transmembrane region" description="Helical" evidence="1">
    <location>
        <begin position="6"/>
        <end position="24"/>
    </location>
</feature>
<reference evidence="2" key="2">
    <citation type="journal article" date="2021" name="PeerJ">
        <title>Extensive microbial diversity within the chicken gut microbiome revealed by metagenomics and culture.</title>
        <authorList>
            <person name="Gilroy R."/>
            <person name="Ravi A."/>
            <person name="Getino M."/>
            <person name="Pursley I."/>
            <person name="Horton D.L."/>
            <person name="Alikhan N.F."/>
            <person name="Baker D."/>
            <person name="Gharbi K."/>
            <person name="Hall N."/>
            <person name="Watson M."/>
            <person name="Adriaenssens E.M."/>
            <person name="Foster-Nyarko E."/>
            <person name="Jarju S."/>
            <person name="Secka A."/>
            <person name="Antonio M."/>
            <person name="Oren A."/>
            <person name="Chaudhuri R.R."/>
            <person name="La Ragione R."/>
            <person name="Hildebrand F."/>
            <person name="Pallen M.J."/>
        </authorList>
    </citation>
    <scope>NUCLEOTIDE SEQUENCE</scope>
    <source>
        <strain evidence="2">CHK165-10780</strain>
    </source>
</reference>
<sequence length="145" mass="16588">MKIKIFIYLVIAVIAGYIVGLYLFNYQDSSKYVSTNLVYFVQDTVALDSSQIGTDYTRVVREKDGKYYSYVGITMSRENAEKIQEYYSFLGVDTYIQEEMVSNLDFIGSLQEYDQLLSSTSGSDMVSVLKVILATYDEMVLQNNE</sequence>
<keyword evidence="1" id="KW-1133">Transmembrane helix</keyword>
<proteinExistence type="predicted"/>
<reference evidence="2" key="1">
    <citation type="submission" date="2020-10" db="EMBL/GenBank/DDBJ databases">
        <authorList>
            <person name="Gilroy R."/>
        </authorList>
    </citation>
    <scope>NUCLEOTIDE SEQUENCE</scope>
    <source>
        <strain evidence="2">CHK165-10780</strain>
    </source>
</reference>
<gene>
    <name evidence="2" type="ORF">IAC85_01440</name>
</gene>
<name>A0A9D0YZQ2_9FIRM</name>
<organism evidence="2 3">
    <name type="scientific">Candidatus Faecenecus gallistercoris</name>
    <dbReference type="NCBI Taxonomy" id="2840793"/>
    <lineage>
        <taxon>Bacteria</taxon>
        <taxon>Bacillati</taxon>
        <taxon>Bacillota</taxon>
        <taxon>Bacillota incertae sedis</taxon>
        <taxon>Candidatus Faecenecus</taxon>
    </lineage>
</organism>
<keyword evidence="1" id="KW-0472">Membrane</keyword>
<dbReference type="AlphaFoldDB" id="A0A9D0YZQ2"/>
<evidence type="ECO:0000313" key="3">
    <source>
        <dbReference type="Proteomes" id="UP000886725"/>
    </source>
</evidence>
<accession>A0A9D0YZQ2</accession>
<evidence type="ECO:0000313" key="2">
    <source>
        <dbReference type="EMBL" id="HIQ64381.1"/>
    </source>
</evidence>